<evidence type="ECO:0008006" key="2">
    <source>
        <dbReference type="Google" id="ProtNLM"/>
    </source>
</evidence>
<dbReference type="Gene3D" id="3.20.20.140">
    <property type="entry name" value="Metal-dependent hydrolases"/>
    <property type="match status" value="1"/>
</dbReference>
<evidence type="ECO:0000313" key="1">
    <source>
        <dbReference type="EMBL" id="SVC23044.1"/>
    </source>
</evidence>
<gene>
    <name evidence="1" type="ORF">METZ01_LOCUS275898</name>
</gene>
<dbReference type="AlphaFoldDB" id="A0A382KDH0"/>
<organism evidence="1">
    <name type="scientific">marine metagenome</name>
    <dbReference type="NCBI Taxonomy" id="408172"/>
    <lineage>
        <taxon>unclassified sequences</taxon>
        <taxon>metagenomes</taxon>
        <taxon>ecological metagenomes</taxon>
    </lineage>
</organism>
<reference evidence="1" key="1">
    <citation type="submission" date="2018-05" db="EMBL/GenBank/DDBJ databases">
        <authorList>
            <person name="Lanie J.A."/>
            <person name="Ng W.-L."/>
            <person name="Kazmierczak K.M."/>
            <person name="Andrzejewski T.M."/>
            <person name="Davidsen T.M."/>
            <person name="Wayne K.J."/>
            <person name="Tettelin H."/>
            <person name="Glass J.I."/>
            <person name="Rusch D."/>
            <person name="Podicherti R."/>
            <person name="Tsui H.-C.T."/>
            <person name="Winkler M.E."/>
        </authorList>
    </citation>
    <scope>NUCLEOTIDE SEQUENCE</scope>
</reference>
<dbReference type="SUPFAM" id="SSF51556">
    <property type="entry name" value="Metallo-dependent hydrolases"/>
    <property type="match status" value="1"/>
</dbReference>
<dbReference type="InterPro" id="IPR032466">
    <property type="entry name" value="Metal_Hydrolase"/>
</dbReference>
<feature type="non-terminal residue" evidence="1">
    <location>
        <position position="261"/>
    </location>
</feature>
<accession>A0A382KDH0</accession>
<proteinExistence type="predicted"/>
<name>A0A382KDH0_9ZZZZ</name>
<protein>
    <recommendedName>
        <fullName evidence="2">Amidohydrolase-related domain-containing protein</fullName>
    </recommendedName>
</protein>
<dbReference type="EMBL" id="UINC01080262">
    <property type="protein sequence ID" value="SVC23044.1"/>
    <property type="molecule type" value="Genomic_DNA"/>
</dbReference>
<sequence length="261" mass="29246">MKQKMLNVVFLLFSYSFVGASAAIAFEFHDSHFHLKNFIQKGPSAKSALQVVGNLTGRAALFGLPLQQKWDYALTGDRAPDYYLSSKARLYYYSAVDAMIAEEYLSLTLEEQSRFDPMITGFNPTDMYARDHIVQMLKLYPGVFSGIGEFSIHKEFVSGKIAGHAASLTNNALAEILNVAGEIGLVVIIHCDIDEVRPLPDEPAYLSQLKAVFKSHRKTNIIWAHTGLGRLVAPRPEHLQILDEILVNPDFNHVNFDLSWD</sequence>